<dbReference type="Gene3D" id="2.30.30.940">
    <property type="match status" value="1"/>
</dbReference>
<dbReference type="InterPro" id="IPR014862">
    <property type="entry name" value="TrwC"/>
</dbReference>
<dbReference type="HOGENOM" id="CLU_001748_1_1_11"/>
<keyword evidence="4" id="KW-1185">Reference proteome</keyword>
<dbReference type="STRING" id="1179773.BN6_19640"/>
<dbReference type="NCBIfam" id="NF041492">
    <property type="entry name" value="MobF"/>
    <property type="match status" value="1"/>
</dbReference>
<dbReference type="PATRIC" id="fig|1179773.3.peg.1972"/>
<proteinExistence type="predicted"/>
<dbReference type="EMBL" id="HE804045">
    <property type="protein sequence ID" value="CCH29283.1"/>
    <property type="molecule type" value="Genomic_DNA"/>
</dbReference>
<dbReference type="Proteomes" id="UP000006281">
    <property type="component" value="Chromosome"/>
</dbReference>
<evidence type="ECO:0000313" key="3">
    <source>
        <dbReference type="EMBL" id="CCH29283.1"/>
    </source>
</evidence>
<dbReference type="InterPro" id="IPR027417">
    <property type="entry name" value="P-loop_NTPase"/>
</dbReference>
<name>K0JYI8_SACES</name>
<dbReference type="Gene3D" id="3.40.50.300">
    <property type="entry name" value="P-loop containing nucleotide triphosphate hydrolases"/>
    <property type="match status" value="2"/>
</dbReference>
<dbReference type="CDD" id="cd17933">
    <property type="entry name" value="DEXSc_RecD-like"/>
    <property type="match status" value="1"/>
</dbReference>
<dbReference type="BioCyc" id="SESP1179773:BN6_RS09645-MONOMER"/>
<organism evidence="3 4">
    <name type="scientific">Saccharothrix espanaensis (strain ATCC 51144 / DSM 44229 / JCM 9112 / NBRC 15066 / NRRL 15764)</name>
    <dbReference type="NCBI Taxonomy" id="1179773"/>
    <lineage>
        <taxon>Bacteria</taxon>
        <taxon>Bacillati</taxon>
        <taxon>Actinomycetota</taxon>
        <taxon>Actinomycetes</taxon>
        <taxon>Pseudonocardiales</taxon>
        <taxon>Pseudonocardiaceae</taxon>
        <taxon>Saccharothrix</taxon>
    </lineage>
</organism>
<sequence length="1462" mass="161508">MMALKVLHAGDGYTYLLRQVATGDTPRQGRDPLTAYYHAEGNPPGEWIGSGITALGVTGHVREDQMQALYGERLHPKANTLIATAVGQGATITNALADVRLGRRLAQYDNNIPLIAELQAAYKRFEQTHHRRPGIQERRDIKEQVAAALLSLRDPNRAWTDTEIRTYITDELGRARQPVSGFDLVFSQPTKTADILWALGDHHTRTALEQAHHDAVRTAIAYLEQEAAFSRAGKAGIAQIDTAGLVATAFVHRESRAGDPNLHTHVAVANVALCHDGRWRTLDSRQLHHAAVSASEVYNAAWERGVTHRLNVKWTTTPRGPGKRPVRDIAGIPQEWVAGFSQRRTQVETIYDQLVAAYVRTHGGTPSRSIQLKLAQQAATTDRPDKTGLRSLRDQLADWTHRAQHLRPDLDIRTVVRAAVTATPQTPPDRVDLPALSAAVIQSVSERRATWTVYHVRAEAERALRGIRTGPEHDHAALREAVVRRALKHDSVKLDITPDPAPVMLRRATGESVLRRRGFARYTSNTILDAEQRLVDAARIHHGPVVTDTVVNKVLQRLDRKAKGRSRITLNTGQRDLVCSFVSSGRALTVAIGPPGTGKSTAMRAVAEVWKTTGGRVIGLAPSAAAASVLGDMLGIPADTIHSLVTAHRHHHPVDIRQGDMLLVDEAGMAGTLMLDHIRALAAQRGAVIRLVGDYRQLAAVEAGGVLRLIHTETGGVELTEVHRFRDPTEAQAVLQIRVGDHRATTWYTNHDRLHGGPQAAILDQLYTAWRADHDNDHATIMSSDTNDIVAELSARAQTELRAIGHVDHTGIPLRDGNHAGRGDTIVTRLNRRDLRPRLTDHVKNGDLWTVLRVNPDGSLKARHLKHKGTITLPTHYVTHFVELGYAATTHRTQGITVDIAHAHLSPHATRQLATVALSRGTDENHLYLDTTPVLAPDEPPVLPGDLYYRHRETTPTITAFAAILAHDGTEKTATETQRDARELPYRLDHQVPEYEHALLLYHGTDPETQAEQWVEQALPDQAHTILSEDAWPALQAVLHEIHDSGHNPTELLAAVASSRELDTADSIAKVLHYRLTEHLDQLEPAPLTSGLNADPDKPFLPPWLPSLPVRPAPDEQHAELLTWLDDKQATIAQRTEELAHAAAHLQPPWTEHLSPPQDVDQRRRWLATVGQIAAFRERWNITDTDPEPLGPPAGGAHERARRWLESTIDQFRARPADPVLPSMPEGASANRFHAEFRQAANAYLDHQAVHWLRRALPAEAEPIIADPAWPALAQRLHHINDVGADPVLALSESRDRREIRTAKSLAKVLHYRLAVLLPTTPASGPESPVFKPQLTPAARAMRDRLAGIGRRLGADAPGGVTPTRSTPPTHEAHTETDRRNALTPGPDFFRDVAKASSAYLRHTKTLTTTEQPMTGLAALKARAARLRSRLRRTEVEKGDIDHRIQPGVHIERREEQPHIKP</sequence>
<dbReference type="SUPFAM" id="SSF52540">
    <property type="entry name" value="P-loop containing nucleoside triphosphate hydrolases"/>
    <property type="match status" value="2"/>
</dbReference>
<dbReference type="KEGG" id="sesp:BN6_19640"/>
<dbReference type="eggNOG" id="COG0507">
    <property type="taxonomic scope" value="Bacteria"/>
</dbReference>
<dbReference type="RefSeq" id="WP_015099396.1">
    <property type="nucleotide sequence ID" value="NC_019673.1"/>
</dbReference>
<dbReference type="OrthoDB" id="4524286at2"/>
<dbReference type="SUPFAM" id="SSF55464">
    <property type="entry name" value="Origin of replication-binding domain, RBD-like"/>
    <property type="match status" value="1"/>
</dbReference>
<evidence type="ECO:0000259" key="2">
    <source>
        <dbReference type="Pfam" id="PF08751"/>
    </source>
</evidence>
<accession>K0JYI8</accession>
<feature type="domain" description="TrwC relaxase" evidence="2">
    <location>
        <begin position="9"/>
        <end position="405"/>
    </location>
</feature>
<reference evidence="3 4" key="1">
    <citation type="journal article" date="2012" name="BMC Genomics">
        <title>Complete genome sequence of Saccharothrix espanaensis DSM 44229T and comparison to the other completely sequenced Pseudonocardiaceae.</title>
        <authorList>
            <person name="Strobel T."/>
            <person name="Al-Dilaimi A."/>
            <person name="Blom J."/>
            <person name="Gessner A."/>
            <person name="Kalinowski J."/>
            <person name="Luzhetska M."/>
            <person name="Puhler A."/>
            <person name="Szczepanowski R."/>
            <person name="Bechthold A."/>
            <person name="Ruckert C."/>
        </authorList>
    </citation>
    <scope>NUCLEOTIDE SEQUENCE [LARGE SCALE GENOMIC DNA]</scope>
    <source>
        <strain evidence="4">ATCC 51144 / DSM 44229 / JCM 9112 / NBRC 15066 / NRRL 15764</strain>
    </source>
</reference>
<gene>
    <name evidence="3" type="ordered locus">BN6_19640</name>
</gene>
<dbReference type="Pfam" id="PF13604">
    <property type="entry name" value="AAA_30"/>
    <property type="match status" value="1"/>
</dbReference>
<evidence type="ECO:0000313" key="4">
    <source>
        <dbReference type="Proteomes" id="UP000006281"/>
    </source>
</evidence>
<protein>
    <recommendedName>
        <fullName evidence="2">TrwC relaxase domain-containing protein</fullName>
    </recommendedName>
</protein>
<evidence type="ECO:0000256" key="1">
    <source>
        <dbReference type="SAM" id="MobiDB-lite"/>
    </source>
</evidence>
<feature type="compositionally biased region" description="Basic and acidic residues" evidence="1">
    <location>
        <begin position="1371"/>
        <end position="1381"/>
    </location>
</feature>
<feature type="region of interest" description="Disordered" evidence="1">
    <location>
        <begin position="1352"/>
        <end position="1386"/>
    </location>
</feature>
<dbReference type="Pfam" id="PF08751">
    <property type="entry name" value="TrwC"/>
    <property type="match status" value="1"/>
</dbReference>